<reference evidence="2" key="1">
    <citation type="submission" date="2023-01" db="EMBL/GenBank/DDBJ databases">
        <title>Genome analysis of 13 Lactobacillus isolated from gut of wild boar.</title>
        <authorList>
            <person name="Papp P."/>
            <person name="Libisch B."/>
            <person name="Nagy T."/>
            <person name="Olasz F."/>
        </authorList>
    </citation>
    <scope>NUCLEOTIDE SEQUENCE</scope>
    <source>
        <strain evidence="2">F146</strain>
    </source>
</reference>
<dbReference type="InterPro" id="IPR012349">
    <property type="entry name" value="Split_barrel_FMN-bd"/>
</dbReference>
<evidence type="ECO:0000313" key="2">
    <source>
        <dbReference type="EMBL" id="MDC2830376.1"/>
    </source>
</evidence>
<feature type="region of interest" description="Disordered" evidence="1">
    <location>
        <begin position="170"/>
        <end position="191"/>
    </location>
</feature>
<dbReference type="PANTHER" id="PTHR34071:SF2">
    <property type="entry name" value="FLAVIN-NUCLEOTIDE-BINDING PROTEIN"/>
    <property type="match status" value="1"/>
</dbReference>
<dbReference type="AlphaFoldDB" id="A0AAJ1HW03"/>
<protein>
    <submittedName>
        <fullName evidence="2">Pyridoxamine 5'-phosphate oxidase family protein</fullName>
    </submittedName>
</protein>
<name>A0AAJ1HW03_LIMMU</name>
<proteinExistence type="predicted"/>
<dbReference type="Pfam" id="PF12900">
    <property type="entry name" value="Pyridox_ox_2"/>
    <property type="match status" value="1"/>
</dbReference>
<gene>
    <name evidence="2" type="ORF">PO250_08730</name>
</gene>
<evidence type="ECO:0000313" key="3">
    <source>
        <dbReference type="Proteomes" id="UP001220670"/>
    </source>
</evidence>
<dbReference type="InterPro" id="IPR024747">
    <property type="entry name" value="Pyridox_Oxase-rel"/>
</dbReference>
<comment type="caution">
    <text evidence="2">The sequence shown here is derived from an EMBL/GenBank/DDBJ whole genome shotgun (WGS) entry which is preliminary data.</text>
</comment>
<organism evidence="2 3">
    <name type="scientific">Limosilactobacillus mucosae</name>
    <name type="common">Lactobacillus mucosae</name>
    <dbReference type="NCBI Taxonomy" id="97478"/>
    <lineage>
        <taxon>Bacteria</taxon>
        <taxon>Bacillati</taxon>
        <taxon>Bacillota</taxon>
        <taxon>Bacilli</taxon>
        <taxon>Lactobacillales</taxon>
        <taxon>Lactobacillaceae</taxon>
        <taxon>Limosilactobacillus</taxon>
    </lineage>
</organism>
<dbReference type="Gene3D" id="2.30.110.10">
    <property type="entry name" value="Electron Transport, Fmn-binding Protein, Chain A"/>
    <property type="match status" value="1"/>
</dbReference>
<accession>A0AAJ1HW03</accession>
<sequence>MRDDIYFDPNTVEWVMTHCNVAQLGVQDGDSVYIVPVHFGFELDEQQHFCLYFHGNDAGKRARLMKADPHVGVEMCSDYQLLPAARDCLFSASFHSVIGKGTVKELTAAEDKVHALTVMMHHYVARMPHPLTEDMVKQVHVWRVDLDEVACKVKNPNENDQQILKEFGHQVDVPDAVSSSSQKADAKEPID</sequence>
<dbReference type="RefSeq" id="WP_272209416.1">
    <property type="nucleotide sequence ID" value="NZ_JAQOMV010000033.1"/>
</dbReference>
<dbReference type="Proteomes" id="UP001220670">
    <property type="component" value="Unassembled WGS sequence"/>
</dbReference>
<dbReference type="SUPFAM" id="SSF50475">
    <property type="entry name" value="FMN-binding split barrel"/>
    <property type="match status" value="1"/>
</dbReference>
<evidence type="ECO:0000256" key="1">
    <source>
        <dbReference type="SAM" id="MobiDB-lite"/>
    </source>
</evidence>
<dbReference type="EMBL" id="JAQONE010000025">
    <property type="protein sequence ID" value="MDC2830376.1"/>
    <property type="molecule type" value="Genomic_DNA"/>
</dbReference>
<dbReference type="PANTHER" id="PTHR34071">
    <property type="entry name" value="5-NITROIMIDAZOLE ANTIBIOTICS RESISTANCE PROTEIN, NIMA-FAMILY-RELATED PROTEIN-RELATED"/>
    <property type="match status" value="1"/>
</dbReference>